<evidence type="ECO:0000256" key="7">
    <source>
        <dbReference type="ARBA" id="ARBA00022525"/>
    </source>
</evidence>
<dbReference type="GO" id="GO:0005615">
    <property type="term" value="C:extracellular space"/>
    <property type="evidence" value="ECO:0007669"/>
    <property type="project" value="UniProtKB-KW"/>
</dbReference>
<dbReference type="Pfam" id="PF00340">
    <property type="entry name" value="IL1"/>
    <property type="match status" value="1"/>
</dbReference>
<dbReference type="GeneID" id="113111074"/>
<dbReference type="GO" id="GO:0010628">
    <property type="term" value="P:positive regulation of gene expression"/>
    <property type="evidence" value="ECO:0007669"/>
    <property type="project" value="TreeGrafter"/>
</dbReference>
<dbReference type="OrthoDB" id="8962877at2759"/>
<dbReference type="GO" id="GO:0048246">
    <property type="term" value="P:macrophage chemotaxis"/>
    <property type="evidence" value="ECO:0007669"/>
    <property type="project" value="TreeGrafter"/>
</dbReference>
<dbReference type="GO" id="GO:0001660">
    <property type="term" value="P:fever generation"/>
    <property type="evidence" value="ECO:0007669"/>
    <property type="project" value="UniProtKB-KW"/>
</dbReference>
<accession>A0A6P6QCP9</accession>
<dbReference type="PANTHER" id="PTHR10078">
    <property type="entry name" value="INTERLEUKIN-1 FAMILY MEMBER"/>
    <property type="match status" value="1"/>
</dbReference>
<evidence type="ECO:0000256" key="5">
    <source>
        <dbReference type="ARBA" id="ARBA00022490"/>
    </source>
</evidence>
<sequence>MSHNFLFLPHDGFDIEKAGFKKQGSHILFISTEINMEAETVHHLSTEKTEEGRSEATKCNKKMLKFSLSIDDSELVALQKLSHPQPEQNEKDTEDDCFIDDYVLHWPANMSLNVIVDEDSDADNPLCNWDWQPNESQVMPKTTDIAYISSQIFRAIEVQKDLFLKSFKGHNYVASKHNKICLEKTMSAKITISHIENSDIKPDYAVALNFTGTDNFLCCTSQGEEKILTVKTNDTNNLKSSAKDPEKASFIFYMSENPNGQRNFESMLHRGWFIHTINDDVVKMKRGQTSTSCFVLE</sequence>
<keyword evidence="11" id="KW-0497">Mitogen</keyword>
<evidence type="ECO:0000256" key="1">
    <source>
        <dbReference type="ARBA" id="ARBA00004371"/>
    </source>
</evidence>
<dbReference type="GO" id="GO:0051781">
    <property type="term" value="P:positive regulation of cell division"/>
    <property type="evidence" value="ECO:0007669"/>
    <property type="project" value="UniProtKB-KW"/>
</dbReference>
<dbReference type="KEGG" id="caua:113111074"/>
<dbReference type="PANTHER" id="PTHR10078:SF30">
    <property type="entry name" value="INTERLEUKIN-1 BETA"/>
    <property type="match status" value="1"/>
</dbReference>
<dbReference type="GO" id="GO:0071222">
    <property type="term" value="P:cellular response to lipopolysaccharide"/>
    <property type="evidence" value="ECO:0007669"/>
    <property type="project" value="TreeGrafter"/>
</dbReference>
<dbReference type="InterPro" id="IPR008996">
    <property type="entry name" value="IL1/FGF"/>
</dbReference>
<dbReference type="GO" id="GO:0005829">
    <property type="term" value="C:cytosol"/>
    <property type="evidence" value="ECO:0007669"/>
    <property type="project" value="UniProtKB-SubCell"/>
</dbReference>
<keyword evidence="8" id="KW-0666">Pyrogen</keyword>
<dbReference type="GO" id="GO:1901222">
    <property type="term" value="P:regulation of non-canonical NF-kappaB signal transduction"/>
    <property type="evidence" value="ECO:0007669"/>
    <property type="project" value="TreeGrafter"/>
</dbReference>
<proteinExistence type="inferred from homology"/>
<dbReference type="PRINTS" id="PR00264">
    <property type="entry name" value="INTERLEUKIN1"/>
</dbReference>
<evidence type="ECO:0000256" key="6">
    <source>
        <dbReference type="ARBA" id="ARBA00022514"/>
    </source>
</evidence>
<dbReference type="SUPFAM" id="SSF50353">
    <property type="entry name" value="Cytokine"/>
    <property type="match status" value="1"/>
</dbReference>
<keyword evidence="13" id="KW-1185">Reference proteome</keyword>
<dbReference type="GO" id="GO:0042119">
    <property type="term" value="P:neutrophil activation"/>
    <property type="evidence" value="ECO:0007669"/>
    <property type="project" value="TreeGrafter"/>
</dbReference>
<evidence type="ECO:0000256" key="11">
    <source>
        <dbReference type="ARBA" id="ARBA00023246"/>
    </source>
</evidence>
<keyword evidence="7 12" id="KW-0964">Secreted</keyword>
<organism evidence="13 14">
    <name type="scientific">Carassius auratus</name>
    <name type="common">Goldfish</name>
    <dbReference type="NCBI Taxonomy" id="7957"/>
    <lineage>
        <taxon>Eukaryota</taxon>
        <taxon>Metazoa</taxon>
        <taxon>Chordata</taxon>
        <taxon>Craniata</taxon>
        <taxon>Vertebrata</taxon>
        <taxon>Euteleostomi</taxon>
        <taxon>Actinopterygii</taxon>
        <taxon>Neopterygii</taxon>
        <taxon>Teleostei</taxon>
        <taxon>Ostariophysi</taxon>
        <taxon>Cypriniformes</taxon>
        <taxon>Cyprinidae</taxon>
        <taxon>Cyprininae</taxon>
        <taxon>Carassius</taxon>
    </lineage>
</organism>
<protein>
    <recommendedName>
        <fullName evidence="12">Interleukin-1</fullName>
    </recommendedName>
</protein>
<dbReference type="GO" id="GO:0005764">
    <property type="term" value="C:lysosome"/>
    <property type="evidence" value="ECO:0007669"/>
    <property type="project" value="UniProtKB-SubCell"/>
</dbReference>
<evidence type="ECO:0000256" key="3">
    <source>
        <dbReference type="ARBA" id="ARBA00004550"/>
    </source>
</evidence>
<dbReference type="GO" id="GO:0019221">
    <property type="term" value="P:cytokine-mediated signaling pathway"/>
    <property type="evidence" value="ECO:0007669"/>
    <property type="project" value="TreeGrafter"/>
</dbReference>
<dbReference type="GO" id="GO:0005125">
    <property type="term" value="F:cytokine activity"/>
    <property type="evidence" value="ECO:0007669"/>
    <property type="project" value="UniProtKB-UniRule"/>
</dbReference>
<dbReference type="GO" id="GO:0005149">
    <property type="term" value="F:interleukin-1 receptor binding"/>
    <property type="evidence" value="ECO:0007669"/>
    <property type="project" value="UniProtKB-UniRule"/>
</dbReference>
<dbReference type="RefSeq" id="XP_026131314.1">
    <property type="nucleotide sequence ID" value="XM_026275529.1"/>
</dbReference>
<evidence type="ECO:0000256" key="2">
    <source>
        <dbReference type="ARBA" id="ARBA00004514"/>
    </source>
</evidence>
<evidence type="ECO:0000256" key="8">
    <source>
        <dbReference type="ARBA" id="ARBA00022620"/>
    </source>
</evidence>
<comment type="similarity">
    <text evidence="4 12">Belongs to the IL-1 family.</text>
</comment>
<evidence type="ECO:0000313" key="13">
    <source>
        <dbReference type="Proteomes" id="UP000515129"/>
    </source>
</evidence>
<keyword evidence="10" id="KW-0458">Lysosome</keyword>
<evidence type="ECO:0000256" key="10">
    <source>
        <dbReference type="ARBA" id="ARBA00023228"/>
    </source>
</evidence>
<keyword evidence="5" id="KW-0963">Cytoplasm</keyword>
<evidence type="ECO:0000256" key="4">
    <source>
        <dbReference type="ARBA" id="ARBA00010448"/>
    </source>
</evidence>
<reference evidence="14" key="1">
    <citation type="submission" date="2025-08" db="UniProtKB">
        <authorList>
            <consortium name="RefSeq"/>
        </authorList>
    </citation>
    <scope>IDENTIFICATION</scope>
    <source>
        <strain evidence="14">Wakin</strain>
        <tissue evidence="14">Muscle</tissue>
    </source>
</reference>
<gene>
    <name evidence="14" type="primary">LOC113111074</name>
</gene>
<dbReference type="Proteomes" id="UP000515129">
    <property type="component" value="Chromosome 11"/>
</dbReference>
<evidence type="ECO:0000256" key="12">
    <source>
        <dbReference type="RuleBase" id="RU003753"/>
    </source>
</evidence>
<keyword evidence="9" id="KW-0395">Inflammatory response</keyword>
<dbReference type="InterPro" id="IPR000975">
    <property type="entry name" value="IL-1_fam"/>
</dbReference>
<evidence type="ECO:0000313" key="14">
    <source>
        <dbReference type="RefSeq" id="XP_026131314.1"/>
    </source>
</evidence>
<dbReference type="AlphaFoldDB" id="A0A6P6QCP9"/>
<dbReference type="CDD" id="cd00100">
    <property type="entry name" value="beta-trefoil_IL1"/>
    <property type="match status" value="1"/>
</dbReference>
<keyword evidence="6" id="KW-0202">Cytokine</keyword>
<evidence type="ECO:0000256" key="9">
    <source>
        <dbReference type="ARBA" id="ARBA00023198"/>
    </source>
</evidence>
<comment type="subcellular location">
    <subcellularLocation>
        <location evidence="2">Cytoplasm</location>
        <location evidence="2">Cytosol</location>
    </subcellularLocation>
    <subcellularLocation>
        <location evidence="1">Lysosome</location>
    </subcellularLocation>
    <subcellularLocation>
        <location evidence="3">Secreted</location>
        <location evidence="3">Extracellular exosome</location>
    </subcellularLocation>
</comment>
<name>A0A6P6QCP9_CARAU</name>
<dbReference type="GO" id="GO:0006955">
    <property type="term" value="P:immune response"/>
    <property type="evidence" value="ECO:0007669"/>
    <property type="project" value="InterPro"/>
</dbReference>
<dbReference type="Gene3D" id="2.80.10.50">
    <property type="match status" value="1"/>
</dbReference>